<dbReference type="Gramene" id="TraesCS3B03G0276600.1">
    <property type="protein sequence ID" value="TraesCS3B03G0276600.1.CDS1"/>
    <property type="gene ID" value="TraesCS3B03G0276600"/>
</dbReference>
<dbReference type="Pfam" id="PF04504">
    <property type="entry name" value="GeBP-like_DBD"/>
    <property type="match status" value="1"/>
</dbReference>
<dbReference type="Gramene" id="TraesARI3B03G01601950.1">
    <property type="protein sequence ID" value="TraesARI3B03G01601950.1.CDS1"/>
    <property type="gene ID" value="TraesARI3B03G01601950"/>
</dbReference>
<feature type="region of interest" description="Disordered" evidence="2">
    <location>
        <begin position="1"/>
        <end position="133"/>
    </location>
</feature>
<protein>
    <submittedName>
        <fullName evidence="4">(bread wheat) hypothetical protein</fullName>
    </submittedName>
</protein>
<evidence type="ECO:0000313" key="5">
    <source>
        <dbReference type="EnsemblPlants" id="TraesCS3B02G119900.1.cds1"/>
    </source>
</evidence>
<dbReference type="Gramene" id="TraesROB_scaffold_169746_01G000100.1">
    <property type="protein sequence ID" value="TraesROB_scaffold_169746_01G000100.1"/>
    <property type="gene ID" value="TraesROB_scaffold_169746_01G000100"/>
</dbReference>
<reference evidence="5" key="3">
    <citation type="submission" date="2018-10" db="UniProtKB">
        <authorList>
            <consortium name="EnsemblPlants"/>
        </authorList>
    </citation>
    <scope>IDENTIFICATION</scope>
</reference>
<dbReference type="InterPro" id="IPR053932">
    <property type="entry name" value="GeBP-like_DBD"/>
</dbReference>
<comment type="similarity">
    <text evidence="1">Belongs to the GeBP family.</text>
</comment>
<dbReference type="Gramene" id="TraesWEE_scaffold_020511_01G000100.1">
    <property type="protein sequence ID" value="TraesWEE_scaffold_020511_01G000100.1"/>
    <property type="gene ID" value="TraesWEE_scaffold_020511_01G000100"/>
</dbReference>
<name>A0A077RHH8_WHEAT</name>
<dbReference type="Gramene" id="TraesCS3B02G119900.1">
    <property type="protein sequence ID" value="TraesCS3B02G119900.1.cds1"/>
    <property type="gene ID" value="TraesCS3B02G119900"/>
</dbReference>
<evidence type="ECO:0000313" key="4">
    <source>
        <dbReference type="EMBL" id="CDJ26428.1"/>
    </source>
</evidence>
<organism evidence="5">
    <name type="scientific">Triticum aestivum</name>
    <name type="common">Wheat</name>
    <dbReference type="NCBI Taxonomy" id="4565"/>
    <lineage>
        <taxon>Eukaryota</taxon>
        <taxon>Viridiplantae</taxon>
        <taxon>Streptophyta</taxon>
        <taxon>Embryophyta</taxon>
        <taxon>Tracheophyta</taxon>
        <taxon>Spermatophyta</taxon>
        <taxon>Magnoliopsida</taxon>
        <taxon>Liliopsida</taxon>
        <taxon>Poales</taxon>
        <taxon>Poaceae</taxon>
        <taxon>BOP clade</taxon>
        <taxon>Pooideae</taxon>
        <taxon>Triticodae</taxon>
        <taxon>Triticeae</taxon>
        <taxon>Triticinae</taxon>
        <taxon>Triticum</taxon>
    </lineage>
</organism>
<dbReference type="GO" id="GO:0005634">
    <property type="term" value="C:nucleus"/>
    <property type="evidence" value="ECO:0000318"/>
    <property type="project" value="GO_Central"/>
</dbReference>
<dbReference type="Gramene" id="TraesJAG3B03G01586090.1">
    <property type="protein sequence ID" value="TraesJAG3B03G01586090.1.CDS1"/>
    <property type="gene ID" value="TraesJAG3B03G01586090"/>
</dbReference>
<dbReference type="Gramene" id="TraesLDM3B03G01577390.1">
    <property type="protein sequence ID" value="TraesLDM3B03G01577390.1.CDS1"/>
    <property type="gene ID" value="TraesLDM3B03G01577390"/>
</dbReference>
<dbReference type="Gramene" id="TraesNOR3B03G01599630.1">
    <property type="protein sequence ID" value="TraesNOR3B03G01599630.1.CDS1"/>
    <property type="gene ID" value="TraesNOR3B03G01599630"/>
</dbReference>
<dbReference type="Gramene" id="TraesLAC3B03G01518940.1">
    <property type="protein sequence ID" value="TraesLAC3B03G01518940.1.CDS1"/>
    <property type="gene ID" value="TraesLAC3B03G01518940"/>
</dbReference>
<evidence type="ECO:0000313" key="6">
    <source>
        <dbReference type="Proteomes" id="UP000019116"/>
    </source>
</evidence>
<evidence type="ECO:0000256" key="2">
    <source>
        <dbReference type="SAM" id="MobiDB-lite"/>
    </source>
</evidence>
<dbReference type="InterPro" id="IPR007592">
    <property type="entry name" value="GEBP"/>
</dbReference>
<reference evidence="5" key="2">
    <citation type="submission" date="2018-08" db="EMBL/GenBank/DDBJ databases">
        <authorList>
            <person name="Rossello M."/>
        </authorList>
    </citation>
    <scope>NUCLEOTIDE SEQUENCE [LARGE SCALE GENOMIC DNA]</scope>
    <source>
        <strain evidence="5">cv. Chinese Spring</strain>
    </source>
</reference>
<keyword evidence="6" id="KW-1185">Reference proteome</keyword>
<dbReference type="STRING" id="4565.A0A077RHH8"/>
<dbReference type="Proteomes" id="UP000019116">
    <property type="component" value="Chromosome 3B"/>
</dbReference>
<dbReference type="Gramene" id="TraesMAC3B03G01576710.1">
    <property type="protein sequence ID" value="TraesMAC3B03G01576710.1.CDS1"/>
    <property type="gene ID" value="TraesMAC3B03G01576710"/>
</dbReference>
<dbReference type="Gramene" id="TraesCAD_scaffold_054308_01G000100.1">
    <property type="protein sequence ID" value="TraesCAD_scaffold_054308_01G000100.1"/>
    <property type="gene ID" value="TraesCAD_scaffold_054308_01G000100"/>
</dbReference>
<dbReference type="PANTHER" id="PTHR31662">
    <property type="entry name" value="BNAANNG10740D PROTEIN-RELATED"/>
    <property type="match status" value="1"/>
</dbReference>
<dbReference type="GeneID" id="123068865"/>
<feature type="domain" description="Glabrous enhancer-binding protein-like DBD" evidence="3">
    <location>
        <begin position="129"/>
        <end position="214"/>
    </location>
</feature>
<evidence type="ECO:0000259" key="3">
    <source>
        <dbReference type="Pfam" id="PF04504"/>
    </source>
</evidence>
<dbReference type="Gramene" id="TraesRN3B0100276500.1">
    <property type="protein sequence ID" value="TraesRN3B0100276500.1"/>
    <property type="gene ID" value="TraesRN3B0100276500"/>
</dbReference>
<gene>
    <name evidence="5" type="primary">LOC123068865</name>
    <name evidence="4" type="ORF">TRAES_3BF091900020CFD_c1</name>
</gene>
<sequence length="328" mass="36341">MAPKRATPRKRSATADPATSSEEDSSGSSTSHNQEVADEETGESESEDAAAAEESAEDGGEGEGESTEDEDEWEAEPDPQLAAKNPPQSSKLPARKRGKTPAPAPVHQNGEKKKLQHSESAEPKPKKSRRMWSPDDEVLILEELAEHRLQHGKVPAWGDYAFFESVAKRLEDSSCHYFVVKEKVRTLLRRYKSHILSVTDHDKRLDSLSEDVWGDLQVTDGAINGSKQAEGEGAMVRAENGSSGQTQPRSFEEMCEVYPLLAQEVKMLAEVQPAVKSLFTRLDAKRALYMQKKLERIRSTEVKIQARMAAKVHAPKAKISEKLARLLT</sequence>
<feature type="compositionally biased region" description="Acidic residues" evidence="2">
    <location>
        <begin position="36"/>
        <end position="77"/>
    </location>
</feature>
<dbReference type="Gramene" id="TraesJUL3B03G01590930.1">
    <property type="protein sequence ID" value="TraesJUL3B03G01590930.1.CDS1"/>
    <property type="gene ID" value="TraesJUL3B03G01590930"/>
</dbReference>
<dbReference type="Gramene" id="TraesSYM3B03G01600500.1">
    <property type="protein sequence ID" value="TraesSYM3B03G01600500.1.CDS1"/>
    <property type="gene ID" value="TraesSYM3B03G01600500"/>
</dbReference>
<evidence type="ECO:0000256" key="1">
    <source>
        <dbReference type="ARBA" id="ARBA00010820"/>
    </source>
</evidence>
<dbReference type="AlphaFoldDB" id="A0A077RHH8"/>
<dbReference type="RefSeq" id="XP_044347477.1">
    <property type="nucleotide sequence ID" value="XM_044491542.1"/>
</dbReference>
<dbReference type="OrthoDB" id="696749at2759"/>
<feature type="compositionally biased region" description="Basic residues" evidence="2">
    <location>
        <begin position="1"/>
        <end position="12"/>
    </location>
</feature>
<dbReference type="PANTHER" id="PTHR31662:SF106">
    <property type="entry name" value="MYB-LIKE DOMAIN-CONTAINING PROTEIN"/>
    <property type="match status" value="1"/>
</dbReference>
<accession>A0A077RHH8</accession>
<dbReference type="GO" id="GO:0006355">
    <property type="term" value="P:regulation of DNA-templated transcription"/>
    <property type="evidence" value="ECO:0007669"/>
    <property type="project" value="InterPro"/>
</dbReference>
<dbReference type="EnsemblPlants" id="TraesCS3B02G119900.1">
    <property type="protein sequence ID" value="TraesCS3B02G119900.1.cds1"/>
    <property type="gene ID" value="TraesCS3B02G119900"/>
</dbReference>
<reference evidence="4" key="1">
    <citation type="journal article" date="2014" name="Science">
        <title>Structural and functional partitioning of bread wheat chromosome 3B.</title>
        <authorList>
            <person name="Choulet F."/>
            <person name="Alberti A."/>
            <person name="Theil S."/>
            <person name="Glover N."/>
            <person name="Barbe V."/>
            <person name="Daron J."/>
            <person name="Pingault L."/>
            <person name="Sourdille P."/>
            <person name="Couloux A."/>
            <person name="Paux E."/>
            <person name="Leroy P."/>
            <person name="Mangenot S."/>
            <person name="Guilhot N."/>
            <person name="Le Gouis J."/>
            <person name="Balfourier F."/>
            <person name="Alaux M."/>
            <person name="Jamilloux V."/>
            <person name="Poulain J."/>
            <person name="Durand C."/>
            <person name="Bellec A."/>
            <person name="Gaspin C."/>
            <person name="Safar J."/>
            <person name="Dolezel J."/>
            <person name="Rogers J."/>
            <person name="Vandepoele K."/>
            <person name="Aury J.M."/>
            <person name="Mayer K."/>
            <person name="Berges H."/>
            <person name="Quesneville H."/>
            <person name="Wincker P."/>
            <person name="Feuillet C."/>
        </authorList>
    </citation>
    <scope>NUCLEOTIDE SEQUENCE [LARGE SCALE GENOMIC DNA]</scope>
</reference>
<dbReference type="HOGENOM" id="CLU_848405_0_0_1"/>
<dbReference type="Gramene" id="TraesSTA3B03G01569430.1">
    <property type="protein sequence ID" value="TraesSTA3B03G01569430.1.CDS1"/>
    <property type="gene ID" value="TraesSTA3B03G01569430"/>
</dbReference>
<dbReference type="OMA" id="HYRDTHG"/>
<dbReference type="Gramene" id="TraesLAC3B03G01518940.2">
    <property type="protein sequence ID" value="TraesLAC3B03G01518940.2.CDS1"/>
    <property type="gene ID" value="TraesLAC3B03G01518940"/>
</dbReference>
<feature type="compositionally biased region" description="Basic and acidic residues" evidence="2">
    <location>
        <begin position="109"/>
        <end position="125"/>
    </location>
</feature>
<proteinExistence type="inferred from homology"/>
<dbReference type="EMBL" id="CBUC010000136">
    <property type="protein sequence ID" value="CDJ26428.1"/>
    <property type="molecule type" value="Genomic_DNA"/>
</dbReference>
<dbReference type="Gramene" id="TraesCLE_scaffold_007077_01G000100.1">
    <property type="protein sequence ID" value="TraesCLE_scaffold_007077_01G000100.1"/>
    <property type="gene ID" value="TraesCLE_scaffold_007077_01G000100"/>
</dbReference>